<gene>
    <name evidence="1" type="ORF">C1H46_021667</name>
</gene>
<protein>
    <submittedName>
        <fullName evidence="1">Uncharacterized protein</fullName>
    </submittedName>
</protein>
<keyword evidence="2" id="KW-1185">Reference proteome</keyword>
<reference evidence="1 2" key="1">
    <citation type="journal article" date="2019" name="G3 (Bethesda)">
        <title>Sequencing of a Wild Apple (Malus baccata) Genome Unravels the Differences Between Cultivated and Wild Apple Species Regarding Disease Resistance and Cold Tolerance.</title>
        <authorList>
            <person name="Chen X."/>
        </authorList>
    </citation>
    <scope>NUCLEOTIDE SEQUENCE [LARGE SCALE GENOMIC DNA]</scope>
    <source>
        <strain evidence="2">cv. Shandingzi</strain>
        <tissue evidence="1">Leaves</tissue>
    </source>
</reference>
<proteinExistence type="predicted"/>
<sequence>MPESWKLLSPLSNGGTSTPALPQTALFSATIEPPSLSLLNGKNADQRSRSAKPTTIHGYAQSGNLIVFQKMLRKNTYFLNGKNAISAWPATPKRSTPFPR</sequence>
<organism evidence="1 2">
    <name type="scientific">Malus baccata</name>
    <name type="common">Siberian crab apple</name>
    <name type="synonym">Pyrus baccata</name>
    <dbReference type="NCBI Taxonomy" id="106549"/>
    <lineage>
        <taxon>Eukaryota</taxon>
        <taxon>Viridiplantae</taxon>
        <taxon>Streptophyta</taxon>
        <taxon>Embryophyta</taxon>
        <taxon>Tracheophyta</taxon>
        <taxon>Spermatophyta</taxon>
        <taxon>Magnoliopsida</taxon>
        <taxon>eudicotyledons</taxon>
        <taxon>Gunneridae</taxon>
        <taxon>Pentapetalae</taxon>
        <taxon>rosids</taxon>
        <taxon>fabids</taxon>
        <taxon>Rosales</taxon>
        <taxon>Rosaceae</taxon>
        <taxon>Amygdaloideae</taxon>
        <taxon>Maleae</taxon>
        <taxon>Malus</taxon>
    </lineage>
</organism>
<dbReference type="EMBL" id="VIEB01000388">
    <property type="protein sequence ID" value="TQD92674.1"/>
    <property type="molecule type" value="Genomic_DNA"/>
</dbReference>
<name>A0A540M1P8_MALBA</name>
<accession>A0A540M1P8</accession>
<evidence type="ECO:0000313" key="1">
    <source>
        <dbReference type="EMBL" id="TQD92674.1"/>
    </source>
</evidence>
<dbReference type="Proteomes" id="UP000315295">
    <property type="component" value="Unassembled WGS sequence"/>
</dbReference>
<comment type="caution">
    <text evidence="1">The sequence shown here is derived from an EMBL/GenBank/DDBJ whole genome shotgun (WGS) entry which is preliminary data.</text>
</comment>
<dbReference type="STRING" id="106549.A0A540M1P8"/>
<evidence type="ECO:0000313" key="2">
    <source>
        <dbReference type="Proteomes" id="UP000315295"/>
    </source>
</evidence>
<dbReference type="AlphaFoldDB" id="A0A540M1P8"/>